<name>A0A419SLX7_9BACL</name>
<comment type="caution">
    <text evidence="1">The sequence shown here is derived from an EMBL/GenBank/DDBJ whole genome shotgun (WGS) entry which is preliminary data.</text>
</comment>
<dbReference type="RefSeq" id="WP_120188791.1">
    <property type="nucleotide sequence ID" value="NZ_MCHY01000007.1"/>
</dbReference>
<evidence type="ECO:0000313" key="1">
    <source>
        <dbReference type="EMBL" id="RKD24974.1"/>
    </source>
</evidence>
<dbReference type="OrthoDB" id="2902550at2"/>
<gene>
    <name evidence="1" type="ORF">BEP19_03820</name>
</gene>
<dbReference type="Proteomes" id="UP000284219">
    <property type="component" value="Unassembled WGS sequence"/>
</dbReference>
<evidence type="ECO:0008006" key="3">
    <source>
        <dbReference type="Google" id="ProtNLM"/>
    </source>
</evidence>
<dbReference type="InterPro" id="IPR012452">
    <property type="entry name" value="DUF1657"/>
</dbReference>
<dbReference type="AlphaFoldDB" id="A0A419SLX7"/>
<keyword evidence="2" id="KW-1185">Reference proteome</keyword>
<dbReference type="EMBL" id="MCHY01000007">
    <property type="protein sequence ID" value="RKD24974.1"/>
    <property type="molecule type" value="Genomic_DNA"/>
</dbReference>
<accession>A0A419SLX7</accession>
<organism evidence="1 2">
    <name type="scientific">Ammoniphilus oxalaticus</name>
    <dbReference type="NCBI Taxonomy" id="66863"/>
    <lineage>
        <taxon>Bacteria</taxon>
        <taxon>Bacillati</taxon>
        <taxon>Bacillota</taxon>
        <taxon>Bacilli</taxon>
        <taxon>Bacillales</taxon>
        <taxon>Paenibacillaceae</taxon>
        <taxon>Aneurinibacillus group</taxon>
        <taxon>Ammoniphilus</taxon>
    </lineage>
</organism>
<sequence>MTVAAKLQQTIGALTGAQASVEMMALQSKDPVAKEKYLEAALELNRTLYSLNQRLADIEKEEPQYR</sequence>
<evidence type="ECO:0000313" key="2">
    <source>
        <dbReference type="Proteomes" id="UP000284219"/>
    </source>
</evidence>
<protein>
    <recommendedName>
        <fullName evidence="3">DUF1657 domain-containing protein</fullName>
    </recommendedName>
</protein>
<reference evidence="1 2" key="1">
    <citation type="submission" date="2016-08" db="EMBL/GenBank/DDBJ databases">
        <title>Novel Firmicute Genomes.</title>
        <authorList>
            <person name="Poppleton D.I."/>
            <person name="Gribaldo S."/>
        </authorList>
    </citation>
    <scope>NUCLEOTIDE SEQUENCE [LARGE SCALE GENOMIC DNA]</scope>
    <source>
        <strain evidence="1 2">RAOx-1</strain>
    </source>
</reference>
<proteinExistence type="predicted"/>
<dbReference type="Pfam" id="PF07870">
    <property type="entry name" value="DUF1657"/>
    <property type="match status" value="1"/>
</dbReference>